<evidence type="ECO:0000313" key="5">
    <source>
        <dbReference type="EMBL" id="RSX50043.1"/>
    </source>
</evidence>
<evidence type="ECO:0000256" key="1">
    <source>
        <dbReference type="SAM" id="MobiDB-lite"/>
    </source>
</evidence>
<dbReference type="PANTHER" id="PTHR42834">
    <property type="entry name" value="ENDONUCLEASE/EXONUCLEASE/PHOSPHATASE FAMILY PROTEIN (AFU_ORTHOLOGUE AFUA_3G09210)"/>
    <property type="match status" value="1"/>
</dbReference>
<feature type="compositionally biased region" description="Gly residues" evidence="1">
    <location>
        <begin position="1449"/>
        <end position="1463"/>
    </location>
</feature>
<dbReference type="Proteomes" id="UP000288607">
    <property type="component" value="Unassembled WGS sequence"/>
</dbReference>
<feature type="transmembrane region" description="Helical" evidence="2">
    <location>
        <begin position="1501"/>
        <end position="1522"/>
    </location>
</feature>
<dbReference type="RefSeq" id="WP_241227276.1">
    <property type="nucleotide sequence ID" value="NZ_QXGJ01000011.1"/>
</dbReference>
<evidence type="ECO:0000259" key="4">
    <source>
        <dbReference type="PROSITE" id="PS51841"/>
    </source>
</evidence>
<dbReference type="Pfam" id="PF03372">
    <property type="entry name" value="Exo_endo_phos"/>
    <property type="match status" value="1"/>
</dbReference>
<dbReference type="CDD" id="cd10283">
    <property type="entry name" value="MnuA_DNase1-like"/>
    <property type="match status" value="1"/>
</dbReference>
<keyword evidence="2" id="KW-0812">Transmembrane</keyword>
<dbReference type="Pfam" id="PF00932">
    <property type="entry name" value="LTD"/>
    <property type="match status" value="1"/>
</dbReference>
<keyword evidence="2" id="KW-1133">Transmembrane helix</keyword>
<dbReference type="InterPro" id="IPR001322">
    <property type="entry name" value="Lamin_tail_dom"/>
</dbReference>
<dbReference type="InterPro" id="IPR005135">
    <property type="entry name" value="Endo/exonuclease/phosphatase"/>
</dbReference>
<dbReference type="SUPFAM" id="SSF56219">
    <property type="entry name" value="DNase I-like"/>
    <property type="match status" value="1"/>
</dbReference>
<proteinExistence type="predicted"/>
<feature type="region of interest" description="Disordered" evidence="1">
    <location>
        <begin position="719"/>
        <end position="738"/>
    </location>
</feature>
<dbReference type="EMBL" id="QXGJ01000011">
    <property type="protein sequence ID" value="RSX50043.1"/>
    <property type="molecule type" value="Genomic_DNA"/>
</dbReference>
<keyword evidence="6" id="KW-1185">Reference proteome</keyword>
<feature type="chain" id="PRO_5019040052" evidence="3">
    <location>
        <begin position="32"/>
        <end position="1529"/>
    </location>
</feature>
<dbReference type="PROSITE" id="PS51841">
    <property type="entry name" value="LTD"/>
    <property type="match status" value="1"/>
</dbReference>
<accession>A0A430FB33</accession>
<dbReference type="InterPro" id="IPR036415">
    <property type="entry name" value="Lamin_tail_dom_sf"/>
</dbReference>
<feature type="compositionally biased region" description="Low complexity" evidence="1">
    <location>
        <begin position="1464"/>
        <end position="1482"/>
    </location>
</feature>
<dbReference type="InterPro" id="IPR047971">
    <property type="entry name" value="ExeM-like"/>
</dbReference>
<dbReference type="NCBIfam" id="NF033681">
    <property type="entry name" value="ExeM_NucH_DNase"/>
    <property type="match status" value="1"/>
</dbReference>
<evidence type="ECO:0000256" key="2">
    <source>
        <dbReference type="SAM" id="Phobius"/>
    </source>
</evidence>
<reference evidence="5 6" key="1">
    <citation type="submission" date="2018-09" db="EMBL/GenBank/DDBJ databases">
        <title>Characterization of the phylogenetic diversity of five novel species belonging to the genus Bifidobacterium.</title>
        <authorList>
            <person name="Lugli G.A."/>
            <person name="Duranti S."/>
            <person name="Milani C."/>
        </authorList>
    </citation>
    <scope>NUCLEOTIDE SEQUENCE [LARGE SCALE GENOMIC DNA]</scope>
    <source>
        <strain evidence="5 6">2028B</strain>
    </source>
</reference>
<keyword evidence="2" id="KW-0472">Membrane</keyword>
<comment type="caution">
    <text evidence="5">The sequence shown here is derived from an EMBL/GenBank/DDBJ whole genome shotgun (WGS) entry which is preliminary data.</text>
</comment>
<dbReference type="Gene3D" id="2.60.40.1260">
    <property type="entry name" value="Lamin Tail domain"/>
    <property type="match status" value="1"/>
</dbReference>
<feature type="domain" description="LTD" evidence="4">
    <location>
        <begin position="37"/>
        <end position="176"/>
    </location>
</feature>
<sequence>MDRFSKRIQGGLLAASMLFAAAVVPMQTAIADEGVQPSVGATSQYAGVVINEAYLSGGSKGAAYKNKFVELYNTTDKDIDLAGSSLQYRSAAGTGAANASANLTGTIKAKGYYLVKAGSNGDNGADLPAADVDATGLNASGTKGTLFLAATTDKLSPAAGDTTTNAQIIDALGYGATNTFEKAAATAPTSNSDVKSLDRTNGVDTNDNSKDFTLSATITPGKANATDGGSQPNPDPGDPGTQPAGEKTIAEIQGTGDASPLVDQTVTTKGVVTATYPDGGFNGYTIQTPATGGDVDLAKHTASDGLFVYDAKNVKSLKTGDYVQVSGKVSEYYGLTELNATAATKLPDKVNAPTPAKVAFPKTDAQRESLESMLVAPQGDYTVSDVYNTNKYGEVGLAASDKPFLNPTVKGLKGDAKTGAAYQAEVDRLEAESVTLDDGSSRNFLDTKYPENADTPLPYLSNTEPVRVGEKVTFTKPVVFDYRNNAWRFQPTTRLTGDNADAQPVTFSNTRTDAPDLKTVGGDVKLGTFNVLNYFSTTADETGCAVSNAYVDRDGNPVTAKNCDVRGAWDKTNMERQRAKIVKAINNLGADVVSLEEIENSAKAASVVPDSFKGNRRDYALSTLVDALNAQAGDGTWAYVPSPKTLPALDTEDVIRTAFIYKPAKVATVGETHILTDSDAFNGKNGYEHGRQPDAQAFKAKNAADKDAFLVVANHFKSKGSASNDQNKDPGDGSGNADYTRQAQADALLKFTDSVKQDLGLEKVFLVGDFNAYYAEKPIQKIVDAKYTDLSEQVSEKTGKYTYAYTVTDGKGNTNGGVGSLDHIFANEAALKDVTGADIWNINSVESVALEYSRYNYNAKNLYQPDQFRASDHDPVVVGIKTTGDETPVPPTFKDTIKDEGTAVYLKKIDVGTDTVTLGSKNTKDVDLSGWTIRDDKDSADHIYTIPDGTVLKAGGEVEFNLDKLAGIGLGKSDQVRVFDKSGKQILQFTWKGDDGKAIYVANTDADAMVKQGQGGTDQPSGDKGDKMAVDAWPGLDTVKAIDGVDEFGAGKATGEHTDGNLSGLAYQPGVNGKPGTLWAADNDLNPTLGITGPKGAGSINKFVYDDKSGSWKQDPNDGWGFTKDGVAKGGKQLHFKDGKGGVDSEGITLIEGDPSKGVFIGAERDNTDKNKPRPSILSYDVSAKTSDTNGDGAQDLTAAHEWNLTGGLSQFDVHLADGDDANLGVEGVAFIPDSVLTAKKFKVNVDPKNVHDYDPDGFGNSYGGLFFVALEKTNTIYAFALQTTKDGHDNAFPVAQIPLPETAANAGYSGPRDLTWDAEHDQLLAQGDNTIGADEKPTKAMLATYEFGTDGTLQLTRLNDEPAAVAAGNTEGFAITPDAEATKIAGGKDGKTYKPVFWADDSVTDGHSLRMGYIEATASQQPGPTNPDQPGSQPGGQPGGQPNNPSGQPGGQGQNNGSGTNGNGSVNGNAAASPNGSGNAGTHANANGQSAVRGKLSKTGVAIGGVALAVAVILGIGFSAMRMARRRD</sequence>
<evidence type="ECO:0000256" key="3">
    <source>
        <dbReference type="SAM" id="SignalP"/>
    </source>
</evidence>
<evidence type="ECO:0000313" key="6">
    <source>
        <dbReference type="Proteomes" id="UP000288607"/>
    </source>
</evidence>
<keyword evidence="3" id="KW-0732">Signal</keyword>
<feature type="compositionally biased region" description="Polar residues" evidence="1">
    <location>
        <begin position="202"/>
        <end position="218"/>
    </location>
</feature>
<protein>
    <submittedName>
        <fullName evidence="5">Multifunctional nuclease/2',3'-cyclic-nucleotide 2'-phosphodiesterase/5'-nucleotidase/3'-nucleotidase</fullName>
    </submittedName>
</protein>
<feature type="region of interest" description="Disordered" evidence="1">
    <location>
        <begin position="1419"/>
        <end position="1487"/>
    </location>
</feature>
<dbReference type="InterPro" id="IPR036691">
    <property type="entry name" value="Endo/exonu/phosph_ase_sf"/>
</dbReference>
<gene>
    <name evidence="5" type="ORF">D2E23_1894</name>
</gene>
<name>A0A430FB33_9BIFI</name>
<feature type="compositionally biased region" description="Polar residues" evidence="1">
    <location>
        <begin position="1419"/>
        <end position="1429"/>
    </location>
</feature>
<feature type="signal peptide" evidence="3">
    <location>
        <begin position="1"/>
        <end position="31"/>
    </location>
</feature>
<feature type="region of interest" description="Disordered" evidence="1">
    <location>
        <begin position="184"/>
        <end position="245"/>
    </location>
</feature>
<organism evidence="5 6">
    <name type="scientific">Bifidobacterium callimiconis</name>
    <dbReference type="NCBI Taxonomy" id="2306973"/>
    <lineage>
        <taxon>Bacteria</taxon>
        <taxon>Bacillati</taxon>
        <taxon>Actinomycetota</taxon>
        <taxon>Actinomycetes</taxon>
        <taxon>Bifidobacteriales</taxon>
        <taxon>Bifidobacteriaceae</taxon>
        <taxon>Bifidobacterium</taxon>
    </lineage>
</organism>
<dbReference type="GO" id="GO:0003824">
    <property type="term" value="F:catalytic activity"/>
    <property type="evidence" value="ECO:0007669"/>
    <property type="project" value="InterPro"/>
</dbReference>
<dbReference type="PANTHER" id="PTHR42834:SF1">
    <property type="entry name" value="ENDONUCLEASE_EXONUCLEASE_PHOSPHATASE FAMILY PROTEIN (AFU_ORTHOLOGUE AFUA_3G09210)"/>
    <property type="match status" value="1"/>
</dbReference>
<dbReference type="Gene3D" id="3.60.10.10">
    <property type="entry name" value="Endonuclease/exonuclease/phosphatase"/>
    <property type="match status" value="1"/>
</dbReference>
<dbReference type="SUPFAM" id="SSF74853">
    <property type="entry name" value="Lamin A/C globular tail domain"/>
    <property type="match status" value="2"/>
</dbReference>
<dbReference type="CDD" id="cd04486">
    <property type="entry name" value="YhcR_OBF_like"/>
    <property type="match status" value="1"/>
</dbReference>